<feature type="compositionally biased region" description="Basic and acidic residues" evidence="1">
    <location>
        <begin position="235"/>
        <end position="245"/>
    </location>
</feature>
<dbReference type="NCBIfam" id="TIGR02837">
    <property type="entry name" value="spore_II_R"/>
    <property type="match status" value="1"/>
</dbReference>
<reference evidence="2 3" key="1">
    <citation type="submission" date="2021-03" db="EMBL/GenBank/DDBJ databases">
        <title>Genomic Encyclopedia of Type Strains, Phase IV (KMG-IV): sequencing the most valuable type-strain genomes for metagenomic binning, comparative biology and taxonomic classification.</title>
        <authorList>
            <person name="Goeker M."/>
        </authorList>
    </citation>
    <scope>NUCLEOTIDE SEQUENCE [LARGE SCALE GENOMIC DNA]</scope>
    <source>
        <strain evidence="2 3">DSM 28650</strain>
    </source>
</reference>
<evidence type="ECO:0000313" key="3">
    <source>
        <dbReference type="Proteomes" id="UP001519308"/>
    </source>
</evidence>
<proteinExistence type="predicted"/>
<evidence type="ECO:0000256" key="1">
    <source>
        <dbReference type="SAM" id="MobiDB-lite"/>
    </source>
</evidence>
<keyword evidence="3" id="KW-1185">Reference proteome</keyword>
<sequence>MKKFLTMVVTVLVILTFLTGLYSAKNIGAANAQTLQINEEEVVDSTIEDISEKLIRFHVIANSDEEKDQALKLKVRDEVLKYIQPMLKDSKDIDNSREILKRENENILNIARTVIEANGYSYKVDSTLSREYFPVKTYGNITLPQGEYEAYRILIGSGEGKNWWCVMFPPICFVDVTKGAVAYEETEKEMKEVLSEDEYKMVDNKVSEQKKNATVSKESNKSTAKKSSNSTAKKNTTEKEKNNLNKTLSLEKEKIVDNTEDNNIVIKFKIGEILKDIIN</sequence>
<protein>
    <submittedName>
        <fullName evidence="2">Stage II sporulation protein R</fullName>
    </submittedName>
</protein>
<feature type="compositionally biased region" description="Low complexity" evidence="1">
    <location>
        <begin position="221"/>
        <end position="234"/>
    </location>
</feature>
<gene>
    <name evidence="2" type="ORF">J2Z44_000894</name>
</gene>
<name>A0ABS4JZY9_9CLOT</name>
<evidence type="ECO:0000313" key="2">
    <source>
        <dbReference type="EMBL" id="MBP2021107.1"/>
    </source>
</evidence>
<dbReference type="Pfam" id="PF09551">
    <property type="entry name" value="Spore_II_R"/>
    <property type="match status" value="1"/>
</dbReference>
<dbReference type="InterPro" id="IPR014202">
    <property type="entry name" value="Spore_II_R"/>
</dbReference>
<dbReference type="EMBL" id="JAGGLL010000005">
    <property type="protein sequence ID" value="MBP2021107.1"/>
    <property type="molecule type" value="Genomic_DNA"/>
</dbReference>
<organism evidence="2 3">
    <name type="scientific">Clostridium punense</name>
    <dbReference type="NCBI Taxonomy" id="1054297"/>
    <lineage>
        <taxon>Bacteria</taxon>
        <taxon>Bacillati</taxon>
        <taxon>Bacillota</taxon>
        <taxon>Clostridia</taxon>
        <taxon>Eubacteriales</taxon>
        <taxon>Clostridiaceae</taxon>
        <taxon>Clostridium</taxon>
    </lineage>
</organism>
<accession>A0ABS4JZY9</accession>
<comment type="caution">
    <text evidence="2">The sequence shown here is derived from an EMBL/GenBank/DDBJ whole genome shotgun (WGS) entry which is preliminary data.</text>
</comment>
<dbReference type="Proteomes" id="UP001519308">
    <property type="component" value="Unassembled WGS sequence"/>
</dbReference>
<feature type="region of interest" description="Disordered" evidence="1">
    <location>
        <begin position="205"/>
        <end position="245"/>
    </location>
</feature>